<protein>
    <submittedName>
        <fullName evidence="2">Acetyl-CoA acetyltransferase</fullName>
    </submittedName>
</protein>
<reference evidence="2 3" key="1">
    <citation type="submission" date="2015-01" db="EMBL/GenBank/DDBJ databases">
        <title>Vibrio sp. C5 JCM 19232 whole genome shotgun sequence.</title>
        <authorList>
            <person name="Sawabe T."/>
            <person name="Meirelles P."/>
            <person name="Feng G."/>
            <person name="Sayaka M."/>
            <person name="Hattori M."/>
            <person name="Ohkuma M."/>
        </authorList>
    </citation>
    <scope>NUCLEOTIDE SEQUENCE [LARGE SCALE GENOMIC DNA]</scope>
    <source>
        <strain evidence="2 3">JCM19232</strain>
    </source>
</reference>
<name>A0A0B8P7J7_9VIBR</name>
<dbReference type="SUPFAM" id="SSF53901">
    <property type="entry name" value="Thiolase-like"/>
    <property type="match status" value="1"/>
</dbReference>
<organism evidence="2 3">
    <name type="scientific">Vibrio ishigakensis</name>
    <dbReference type="NCBI Taxonomy" id="1481914"/>
    <lineage>
        <taxon>Bacteria</taxon>
        <taxon>Pseudomonadati</taxon>
        <taxon>Pseudomonadota</taxon>
        <taxon>Gammaproteobacteria</taxon>
        <taxon>Vibrionales</taxon>
        <taxon>Vibrionaceae</taxon>
        <taxon>Vibrio</taxon>
    </lineage>
</organism>
<proteinExistence type="predicted"/>
<sequence length="98" mass="10532">MANNNEGDLFIAGGVESMSRAPLVMAKAESPFSSVPKFEDSAIGWRFANKALLDKIGNDSLVQTAENIATDLDISKQAADQSLTAHNLTINKPWNVVL</sequence>
<dbReference type="Gene3D" id="3.40.47.10">
    <property type="match status" value="1"/>
</dbReference>
<evidence type="ECO:0000313" key="2">
    <source>
        <dbReference type="EMBL" id="GAM62825.1"/>
    </source>
</evidence>
<evidence type="ECO:0000313" key="3">
    <source>
        <dbReference type="Proteomes" id="UP000031670"/>
    </source>
</evidence>
<evidence type="ECO:0000259" key="1">
    <source>
        <dbReference type="Pfam" id="PF00108"/>
    </source>
</evidence>
<reference evidence="2 3" key="2">
    <citation type="submission" date="2015-01" db="EMBL/GenBank/DDBJ databases">
        <authorList>
            <consortium name="NBRP consortium"/>
            <person name="Sawabe T."/>
            <person name="Meirelles P."/>
            <person name="Feng G."/>
            <person name="Sayaka M."/>
            <person name="Hattori M."/>
            <person name="Ohkuma M."/>
        </authorList>
    </citation>
    <scope>NUCLEOTIDE SEQUENCE [LARGE SCALE GENOMIC DNA]</scope>
    <source>
        <strain evidence="2 3">JCM19232</strain>
    </source>
</reference>
<keyword evidence="2" id="KW-0808">Transferase</keyword>
<dbReference type="GO" id="GO:0016747">
    <property type="term" value="F:acyltransferase activity, transferring groups other than amino-acyl groups"/>
    <property type="evidence" value="ECO:0007669"/>
    <property type="project" value="InterPro"/>
</dbReference>
<feature type="domain" description="Thiolase N-terminal" evidence="1">
    <location>
        <begin position="6"/>
        <end position="81"/>
    </location>
</feature>
<gene>
    <name evidence="2" type="ORF">JCM19232_4502</name>
</gene>
<dbReference type="EMBL" id="BBSA01000007">
    <property type="protein sequence ID" value="GAM62825.1"/>
    <property type="molecule type" value="Genomic_DNA"/>
</dbReference>
<dbReference type="AlphaFoldDB" id="A0A0B8P7J7"/>
<comment type="caution">
    <text evidence="2">The sequence shown here is derived from an EMBL/GenBank/DDBJ whole genome shotgun (WGS) entry which is preliminary data.</text>
</comment>
<dbReference type="InterPro" id="IPR016039">
    <property type="entry name" value="Thiolase-like"/>
</dbReference>
<dbReference type="Proteomes" id="UP000031670">
    <property type="component" value="Unassembled WGS sequence"/>
</dbReference>
<dbReference type="Pfam" id="PF00108">
    <property type="entry name" value="Thiolase_N"/>
    <property type="match status" value="1"/>
</dbReference>
<dbReference type="InterPro" id="IPR020616">
    <property type="entry name" value="Thiolase_N"/>
</dbReference>
<accession>A0A0B8P7J7</accession>